<gene>
    <name evidence="1" type="ORF">KPSA3_05334</name>
</gene>
<comment type="caution">
    <text evidence="1">The sequence shown here is derived from an EMBL/GenBank/DDBJ whole genome shotgun (WGS) entry which is preliminary data.</text>
</comment>
<proteinExistence type="predicted"/>
<dbReference type="Proteomes" id="UP000248291">
    <property type="component" value="Unassembled WGS sequence"/>
</dbReference>
<evidence type="ECO:0000313" key="1">
    <source>
        <dbReference type="EMBL" id="GBH19325.1"/>
    </source>
</evidence>
<name>A0AAN4QBW0_PSESF</name>
<accession>A0AAN4QBW0</accession>
<reference evidence="1 2" key="1">
    <citation type="submission" date="2018-04" db="EMBL/GenBank/DDBJ databases">
        <title>Draft genome sequence of Pseudomonas syringae pv. actinidiae biovar 3 strains isolated from kiwifruit in Kagawa prefecture.</title>
        <authorList>
            <person name="Tabuchi M."/>
            <person name="Saito M."/>
            <person name="Fujiwara S."/>
            <person name="Sasa N."/>
            <person name="Akimitsu K."/>
            <person name="Gomi K."/>
            <person name="Konishi-Sugita S."/>
            <person name="Hamano K."/>
            <person name="Kataoka I."/>
        </authorList>
    </citation>
    <scope>NUCLEOTIDE SEQUENCE [LARGE SCALE GENOMIC DNA]</scope>
    <source>
        <strain evidence="1 2">MAFF212211</strain>
    </source>
</reference>
<protein>
    <submittedName>
        <fullName evidence="1">Uncharacterized protein</fullName>
    </submittedName>
</protein>
<evidence type="ECO:0000313" key="2">
    <source>
        <dbReference type="Proteomes" id="UP000248291"/>
    </source>
</evidence>
<dbReference type="EMBL" id="BGKA01000203">
    <property type="protein sequence ID" value="GBH19325.1"/>
    <property type="molecule type" value="Genomic_DNA"/>
</dbReference>
<sequence length="52" mass="5894">MEPAIGLTFHKPKPDAGHTLLVLRQERGWVQTEFFKAMTLTRELQLATEGKA</sequence>
<dbReference type="AlphaFoldDB" id="A0AAN4QBW0"/>
<organism evidence="1 2">
    <name type="scientific">Pseudomonas syringae pv. actinidiae</name>
    <dbReference type="NCBI Taxonomy" id="103796"/>
    <lineage>
        <taxon>Bacteria</taxon>
        <taxon>Pseudomonadati</taxon>
        <taxon>Pseudomonadota</taxon>
        <taxon>Gammaproteobacteria</taxon>
        <taxon>Pseudomonadales</taxon>
        <taxon>Pseudomonadaceae</taxon>
        <taxon>Pseudomonas</taxon>
        <taxon>Pseudomonas syringae</taxon>
    </lineage>
</organism>